<feature type="domain" description="AMP-dependent synthetase/ligase" evidence="5">
    <location>
        <begin position="12"/>
        <end position="225"/>
    </location>
</feature>
<evidence type="ECO:0000313" key="6">
    <source>
        <dbReference type="EMBL" id="GAG34857.1"/>
    </source>
</evidence>
<keyword evidence="4" id="KW-0443">Lipid metabolism</keyword>
<keyword evidence="2" id="KW-0436">Ligase</keyword>
<name>X0XHG8_9ZZZZ</name>
<evidence type="ECO:0000256" key="1">
    <source>
        <dbReference type="ARBA" id="ARBA00006432"/>
    </source>
</evidence>
<sequence length="231" mass="26368">MNIPLTPVRFLERTLKIYGDKAGVICGDHRFSYRAYGERVNRLSNGLLEVGVQKGDRISYLGYNCHRLLEAFYGIPQIAAILLPLNIRLVPHDFEYIINESRPNILFLDRDFIPQIESIRDRISSVEQYILLESMDNAPAWITGTYEEMIREASPEPPFPPGAYPFEEDDVAEIFYTSGTTGNPKGVMLTHRNLYLHALATLAVSIMDETDIWVHLIPLFHVNGWGTPHYS</sequence>
<dbReference type="PRINTS" id="PR00154">
    <property type="entry name" value="AMPBINDING"/>
</dbReference>
<dbReference type="Gene3D" id="3.40.50.12780">
    <property type="entry name" value="N-terminal domain of ligase-like"/>
    <property type="match status" value="1"/>
</dbReference>
<dbReference type="GO" id="GO:0016874">
    <property type="term" value="F:ligase activity"/>
    <property type="evidence" value="ECO:0007669"/>
    <property type="project" value="UniProtKB-KW"/>
</dbReference>
<dbReference type="PANTHER" id="PTHR43859">
    <property type="entry name" value="ACYL-ACTIVATING ENZYME"/>
    <property type="match status" value="1"/>
</dbReference>
<evidence type="ECO:0000256" key="3">
    <source>
        <dbReference type="ARBA" id="ARBA00022832"/>
    </source>
</evidence>
<comment type="caution">
    <text evidence="6">The sequence shown here is derived from an EMBL/GenBank/DDBJ whole genome shotgun (WGS) entry which is preliminary data.</text>
</comment>
<dbReference type="InterPro" id="IPR000873">
    <property type="entry name" value="AMP-dep_synth/lig_dom"/>
</dbReference>
<feature type="non-terminal residue" evidence="6">
    <location>
        <position position="231"/>
    </location>
</feature>
<dbReference type="PROSITE" id="PS00455">
    <property type="entry name" value="AMP_BINDING"/>
    <property type="match status" value="1"/>
</dbReference>
<dbReference type="SUPFAM" id="SSF56801">
    <property type="entry name" value="Acetyl-CoA synthetase-like"/>
    <property type="match status" value="1"/>
</dbReference>
<dbReference type="InterPro" id="IPR042099">
    <property type="entry name" value="ANL_N_sf"/>
</dbReference>
<dbReference type="GO" id="GO:0006631">
    <property type="term" value="P:fatty acid metabolic process"/>
    <property type="evidence" value="ECO:0007669"/>
    <property type="project" value="UniProtKB-KW"/>
</dbReference>
<protein>
    <recommendedName>
        <fullName evidence="5">AMP-dependent synthetase/ligase domain-containing protein</fullName>
    </recommendedName>
</protein>
<reference evidence="6" key="1">
    <citation type="journal article" date="2014" name="Front. Microbiol.">
        <title>High frequency of phylogenetically diverse reductive dehalogenase-homologous genes in deep subseafloor sedimentary metagenomes.</title>
        <authorList>
            <person name="Kawai M."/>
            <person name="Futagami T."/>
            <person name="Toyoda A."/>
            <person name="Takaki Y."/>
            <person name="Nishi S."/>
            <person name="Hori S."/>
            <person name="Arai W."/>
            <person name="Tsubouchi T."/>
            <person name="Morono Y."/>
            <person name="Uchiyama I."/>
            <person name="Ito T."/>
            <person name="Fujiyama A."/>
            <person name="Inagaki F."/>
            <person name="Takami H."/>
        </authorList>
    </citation>
    <scope>NUCLEOTIDE SEQUENCE</scope>
    <source>
        <strain evidence="6">Expedition CK06-06</strain>
    </source>
</reference>
<gene>
    <name evidence="6" type="ORF">S01H1_72401</name>
</gene>
<proteinExistence type="inferred from homology"/>
<evidence type="ECO:0000256" key="2">
    <source>
        <dbReference type="ARBA" id="ARBA00022598"/>
    </source>
</evidence>
<dbReference type="EMBL" id="BARS01048280">
    <property type="protein sequence ID" value="GAG34857.1"/>
    <property type="molecule type" value="Genomic_DNA"/>
</dbReference>
<dbReference type="InterPro" id="IPR020459">
    <property type="entry name" value="AMP-binding"/>
</dbReference>
<dbReference type="PANTHER" id="PTHR43859:SF4">
    <property type="entry name" value="BUTANOATE--COA LIGASE AAE1-RELATED"/>
    <property type="match status" value="1"/>
</dbReference>
<dbReference type="InterPro" id="IPR020845">
    <property type="entry name" value="AMP-binding_CS"/>
</dbReference>
<comment type="similarity">
    <text evidence="1">Belongs to the ATP-dependent AMP-binding enzyme family.</text>
</comment>
<accession>X0XHG8</accession>
<organism evidence="6">
    <name type="scientific">marine sediment metagenome</name>
    <dbReference type="NCBI Taxonomy" id="412755"/>
    <lineage>
        <taxon>unclassified sequences</taxon>
        <taxon>metagenomes</taxon>
        <taxon>ecological metagenomes</taxon>
    </lineage>
</organism>
<dbReference type="Pfam" id="PF00501">
    <property type="entry name" value="AMP-binding"/>
    <property type="match status" value="1"/>
</dbReference>
<dbReference type="AlphaFoldDB" id="X0XHG8"/>
<keyword evidence="3" id="KW-0276">Fatty acid metabolism</keyword>
<evidence type="ECO:0000256" key="4">
    <source>
        <dbReference type="ARBA" id="ARBA00023098"/>
    </source>
</evidence>
<evidence type="ECO:0000259" key="5">
    <source>
        <dbReference type="Pfam" id="PF00501"/>
    </source>
</evidence>